<accession>A0A1E3JUI1</accession>
<dbReference type="InterPro" id="IPR036047">
    <property type="entry name" value="F-box-like_dom_sf"/>
</dbReference>
<organism evidence="1 2">
    <name type="scientific">Cryptococcus amylolentus CBS 6273</name>
    <dbReference type="NCBI Taxonomy" id="1296118"/>
    <lineage>
        <taxon>Eukaryota</taxon>
        <taxon>Fungi</taxon>
        <taxon>Dikarya</taxon>
        <taxon>Basidiomycota</taxon>
        <taxon>Agaricomycotina</taxon>
        <taxon>Tremellomycetes</taxon>
        <taxon>Tremellales</taxon>
        <taxon>Cryptococcaceae</taxon>
        <taxon>Cryptococcus</taxon>
    </lineage>
</organism>
<name>A0A1E3JUI1_9TREE</name>
<dbReference type="OrthoDB" id="10390222at2759"/>
<dbReference type="EMBL" id="MEKH01000008">
    <property type="protein sequence ID" value="ODO04501.1"/>
    <property type="molecule type" value="Genomic_DNA"/>
</dbReference>
<sequence>MSTTAQLRLPPELMLMVFNHLERTASPSTLATAARTSHSFHRNLIPVLYRSPTLTKHNCHSFFYGLFSILGLSQEEKKAWWEGELEYKKSRVARRIAMLGLVQSVVLADLEAVKICNTAIAALRAEGLRAPPCDWYKPHMDDSPTRALLFYGRVPLNVRLSSKLLLSLAGAYPPDRVTPTLMTEVLGGMVRPSGTLSVQLPREEFKMPYLWRKIVTSICLEVYPRMLVINDVGEKAHVTSLAFSSLGAAIRFGNDVGEPEIWQVLESFYRRYLLSITQDSLHCIIYNYPPEGLTELKRQDTVENAILSKAFSDLHQSFEAKEVKLKVWMEGAKESNVSMEEMGNELMEFMKSA</sequence>
<dbReference type="SUPFAM" id="SSF81383">
    <property type="entry name" value="F-box domain"/>
    <property type="match status" value="1"/>
</dbReference>
<reference evidence="1 2" key="1">
    <citation type="submission" date="2016-06" db="EMBL/GenBank/DDBJ databases">
        <title>Evolution of pathogenesis and genome organization in the Tremellales.</title>
        <authorList>
            <person name="Cuomo C."/>
            <person name="Litvintseva A."/>
            <person name="Heitman J."/>
            <person name="Chen Y."/>
            <person name="Sun S."/>
            <person name="Springer D."/>
            <person name="Dromer F."/>
            <person name="Young S."/>
            <person name="Zeng Q."/>
            <person name="Chapman S."/>
            <person name="Gujja S."/>
            <person name="Saif S."/>
            <person name="Birren B."/>
        </authorList>
    </citation>
    <scope>NUCLEOTIDE SEQUENCE [LARGE SCALE GENOMIC DNA]</scope>
    <source>
        <strain evidence="1 2">CBS 6273</strain>
    </source>
</reference>
<protein>
    <recommendedName>
        <fullName evidence="3">F-box domain-containing protein</fullName>
    </recommendedName>
</protein>
<evidence type="ECO:0000313" key="1">
    <source>
        <dbReference type="EMBL" id="ODO04501.1"/>
    </source>
</evidence>
<gene>
    <name evidence="1" type="ORF">I350_05105</name>
</gene>
<evidence type="ECO:0008006" key="3">
    <source>
        <dbReference type="Google" id="ProtNLM"/>
    </source>
</evidence>
<dbReference type="AlphaFoldDB" id="A0A1E3JUI1"/>
<evidence type="ECO:0000313" key="2">
    <source>
        <dbReference type="Proteomes" id="UP000095149"/>
    </source>
</evidence>
<comment type="caution">
    <text evidence="1">The sequence shown here is derived from an EMBL/GenBank/DDBJ whole genome shotgun (WGS) entry which is preliminary data.</text>
</comment>
<proteinExistence type="predicted"/>
<dbReference type="Proteomes" id="UP000095149">
    <property type="component" value="Unassembled WGS sequence"/>
</dbReference>